<dbReference type="Pfam" id="PF13671">
    <property type="entry name" value="AAA_33"/>
    <property type="match status" value="1"/>
</dbReference>
<accession>A0A5R9BZC8</accession>
<evidence type="ECO:0000313" key="2">
    <source>
        <dbReference type="Proteomes" id="UP000307201"/>
    </source>
</evidence>
<sequence>MMTKLIIIRGNSGSGKTTLARNLQLLLGKNAMLVSQDMIRREMMRTPDGPETLIIPLIIEIVRYGHTVCPYIIIEGIFKGEWYSEMFEQLVTLHEGKVLAYYFELTFEETIRRHQTRDKAQEFGEEAMHRWWNGKDYIDFLNEQTLTDTDDLSMILDKIKGDLKCLN</sequence>
<proteinExistence type="predicted"/>
<dbReference type="InterPro" id="IPR027417">
    <property type="entry name" value="P-loop_NTPase"/>
</dbReference>
<dbReference type="OrthoDB" id="9781848at2"/>
<dbReference type="NCBIfam" id="NF005253">
    <property type="entry name" value="PRK06762.1-4"/>
    <property type="match status" value="1"/>
</dbReference>
<dbReference type="Gene3D" id="3.40.50.300">
    <property type="entry name" value="P-loop containing nucleotide triphosphate hydrolases"/>
    <property type="match status" value="1"/>
</dbReference>
<gene>
    <name evidence="1" type="ORF">FEZ48_11655</name>
</gene>
<dbReference type="RefSeq" id="WP_138472842.1">
    <property type="nucleotide sequence ID" value="NZ_JBGQQL010000009.1"/>
</dbReference>
<dbReference type="NCBIfam" id="NF005255">
    <property type="entry name" value="PRK06762.2-2"/>
    <property type="match status" value="1"/>
</dbReference>
<dbReference type="AlphaFoldDB" id="A0A5R9BZC8"/>
<dbReference type="EMBL" id="VBTE01000045">
    <property type="protein sequence ID" value="TLQ05925.1"/>
    <property type="molecule type" value="Genomic_DNA"/>
</dbReference>
<evidence type="ECO:0000313" key="1">
    <source>
        <dbReference type="EMBL" id="TLQ05925.1"/>
    </source>
</evidence>
<dbReference type="STRING" id="191770.SAMN04488013_10694"/>
<reference evidence="1 2" key="1">
    <citation type="submission" date="2019-05" db="EMBL/GenBank/DDBJ databases">
        <title>The metagenome of a microbial culture collection derived from dairy environment covers the genomic content of the human microbiome.</title>
        <authorList>
            <person name="Roder T."/>
            <person name="Wuthrich D."/>
            <person name="Sattari Z."/>
            <person name="Von Ah U."/>
            <person name="Bar C."/>
            <person name="Ronchi F."/>
            <person name="Macpherson A.J."/>
            <person name="Ganal-Vonarburg S.C."/>
            <person name="Bruggmann R."/>
            <person name="Vergeres G."/>
        </authorList>
    </citation>
    <scope>NUCLEOTIDE SEQUENCE [LARGE SCALE GENOMIC DNA]</scope>
    <source>
        <strain evidence="1 2">FAM 24235</strain>
    </source>
</reference>
<comment type="caution">
    <text evidence="1">The sequence shown here is derived from an EMBL/GenBank/DDBJ whole genome shotgun (WGS) entry which is preliminary data.</text>
</comment>
<name>A0A5R9BZC8_9LACT</name>
<organism evidence="1 2">
    <name type="scientific">Marinilactibacillus psychrotolerans</name>
    <dbReference type="NCBI Taxonomy" id="191770"/>
    <lineage>
        <taxon>Bacteria</taxon>
        <taxon>Bacillati</taxon>
        <taxon>Bacillota</taxon>
        <taxon>Bacilli</taxon>
        <taxon>Lactobacillales</taxon>
        <taxon>Carnobacteriaceae</taxon>
        <taxon>Marinilactibacillus</taxon>
    </lineage>
</organism>
<dbReference type="Proteomes" id="UP000307201">
    <property type="component" value="Unassembled WGS sequence"/>
</dbReference>
<protein>
    <recommendedName>
        <fullName evidence="3">Uridine kinase</fullName>
    </recommendedName>
</protein>
<evidence type="ECO:0008006" key="3">
    <source>
        <dbReference type="Google" id="ProtNLM"/>
    </source>
</evidence>
<dbReference type="SUPFAM" id="SSF52540">
    <property type="entry name" value="P-loop containing nucleoside triphosphate hydrolases"/>
    <property type="match status" value="1"/>
</dbReference>